<protein>
    <submittedName>
        <fullName evidence="2 3">Uncharacterized protein</fullName>
    </submittedName>
</protein>
<accession>R7TA01</accession>
<dbReference type="EMBL" id="AMQN01014286">
    <property type="status" value="NOT_ANNOTATED_CDS"/>
    <property type="molecule type" value="Genomic_DNA"/>
</dbReference>
<organism evidence="2">
    <name type="scientific">Capitella teleta</name>
    <name type="common">Polychaete worm</name>
    <dbReference type="NCBI Taxonomy" id="283909"/>
    <lineage>
        <taxon>Eukaryota</taxon>
        <taxon>Metazoa</taxon>
        <taxon>Spiralia</taxon>
        <taxon>Lophotrochozoa</taxon>
        <taxon>Annelida</taxon>
        <taxon>Polychaeta</taxon>
        <taxon>Sedentaria</taxon>
        <taxon>Scolecida</taxon>
        <taxon>Capitellidae</taxon>
        <taxon>Capitella</taxon>
    </lineage>
</organism>
<reference evidence="4" key="1">
    <citation type="submission" date="2012-12" db="EMBL/GenBank/DDBJ databases">
        <authorList>
            <person name="Hellsten U."/>
            <person name="Grimwood J."/>
            <person name="Chapman J.A."/>
            <person name="Shapiro H."/>
            <person name="Aerts A."/>
            <person name="Otillar R.P."/>
            <person name="Terry A.Y."/>
            <person name="Boore J.L."/>
            <person name="Simakov O."/>
            <person name="Marletaz F."/>
            <person name="Cho S.-J."/>
            <person name="Edsinger-Gonzales E."/>
            <person name="Havlak P."/>
            <person name="Kuo D.-H."/>
            <person name="Larsson T."/>
            <person name="Lv J."/>
            <person name="Arendt D."/>
            <person name="Savage R."/>
            <person name="Osoegawa K."/>
            <person name="de Jong P."/>
            <person name="Lindberg D.R."/>
            <person name="Seaver E.C."/>
            <person name="Weisblat D.A."/>
            <person name="Putnam N.H."/>
            <person name="Grigoriev I.V."/>
            <person name="Rokhsar D.S."/>
        </authorList>
    </citation>
    <scope>NUCLEOTIDE SEQUENCE</scope>
    <source>
        <strain evidence="4">I ESC-2004</strain>
    </source>
</reference>
<keyword evidence="1" id="KW-0175">Coiled coil</keyword>
<evidence type="ECO:0000313" key="2">
    <source>
        <dbReference type="EMBL" id="ELT90544.1"/>
    </source>
</evidence>
<dbReference type="EMBL" id="KB310862">
    <property type="protein sequence ID" value="ELT90544.1"/>
    <property type="molecule type" value="Genomic_DNA"/>
</dbReference>
<dbReference type="HOGENOM" id="CLU_875072_0_0_1"/>
<keyword evidence="4" id="KW-1185">Reference proteome</keyword>
<dbReference type="STRING" id="283909.R7TA01"/>
<reference evidence="2 4" key="2">
    <citation type="journal article" date="2013" name="Nature">
        <title>Insights into bilaterian evolution from three spiralian genomes.</title>
        <authorList>
            <person name="Simakov O."/>
            <person name="Marletaz F."/>
            <person name="Cho S.J."/>
            <person name="Edsinger-Gonzales E."/>
            <person name="Havlak P."/>
            <person name="Hellsten U."/>
            <person name="Kuo D.H."/>
            <person name="Larsson T."/>
            <person name="Lv J."/>
            <person name="Arendt D."/>
            <person name="Savage R."/>
            <person name="Osoegawa K."/>
            <person name="de Jong P."/>
            <person name="Grimwood J."/>
            <person name="Chapman J.A."/>
            <person name="Shapiro H."/>
            <person name="Aerts A."/>
            <person name="Otillar R.P."/>
            <person name="Terry A.Y."/>
            <person name="Boore J.L."/>
            <person name="Grigoriev I.V."/>
            <person name="Lindberg D.R."/>
            <person name="Seaver E.C."/>
            <person name="Weisblat D.A."/>
            <person name="Putnam N.H."/>
            <person name="Rokhsar D.S."/>
        </authorList>
    </citation>
    <scope>NUCLEOTIDE SEQUENCE</scope>
    <source>
        <strain evidence="2 4">I ESC-2004</strain>
    </source>
</reference>
<gene>
    <name evidence="2" type="ORF">CAPTEDRAFT_186605</name>
</gene>
<dbReference type="OrthoDB" id="626167at2759"/>
<evidence type="ECO:0000256" key="1">
    <source>
        <dbReference type="SAM" id="Coils"/>
    </source>
</evidence>
<evidence type="ECO:0000313" key="3">
    <source>
        <dbReference type="EnsemblMetazoa" id="CapteP186605"/>
    </source>
</evidence>
<dbReference type="EnsemblMetazoa" id="CapteT186605">
    <property type="protein sequence ID" value="CapteP186605"/>
    <property type="gene ID" value="CapteG186605"/>
</dbReference>
<dbReference type="AlphaFoldDB" id="R7TA01"/>
<reference evidence="3" key="3">
    <citation type="submission" date="2015-06" db="UniProtKB">
        <authorList>
            <consortium name="EnsemblMetazoa"/>
        </authorList>
    </citation>
    <scope>IDENTIFICATION</scope>
</reference>
<evidence type="ECO:0000313" key="4">
    <source>
        <dbReference type="Proteomes" id="UP000014760"/>
    </source>
</evidence>
<dbReference type="Proteomes" id="UP000014760">
    <property type="component" value="Unassembled WGS sequence"/>
</dbReference>
<proteinExistence type="predicted"/>
<feature type="coiled-coil region" evidence="1">
    <location>
        <begin position="82"/>
        <end position="130"/>
    </location>
</feature>
<name>R7TA01_CAPTE</name>
<sequence>MGALASVLRRGDDDDELGVEYDTSQGVVKRIPIEVKPRGKLGLRTGRSVGKPKGSSSLRSALSFELENPEVEKIRKDFEMYRLNKENEIGNMQKIVRKLETENKKLRAELQTIQKTCQKLREERDSALDAEHQALVRAMTFEGDRDKIQRQFKIFRETKESELRNLLKTRRDLESKLSRVGLEDSSDPTSRLKATMSEYSCSGNPGDWWTALESEPSLGSTTQLHTMVSRGPEFAHTLHEMDGPYINVNKGNDWQVAAASLAQVFPGIPESLQSNLIQVFISAPSDVQDEVNIILKVISTPFIFHADLLNYFPIGTCN</sequence>